<dbReference type="PANTHER" id="PTHR34696:SF1">
    <property type="entry name" value="PHOSPHORIBOSYLFORMYLGLYCINAMIDINE SYNTHASE SUBUNIT PURS"/>
    <property type="match status" value="1"/>
</dbReference>
<evidence type="ECO:0000313" key="11">
    <source>
        <dbReference type="Proteomes" id="UP000198669"/>
    </source>
</evidence>
<dbReference type="GO" id="GO:0005524">
    <property type="term" value="F:ATP binding"/>
    <property type="evidence" value="ECO:0007669"/>
    <property type="project" value="UniProtKB-UniRule"/>
</dbReference>
<dbReference type="EMBL" id="CP017921">
    <property type="protein sequence ID" value="APH39262.1"/>
    <property type="molecule type" value="Genomic_DNA"/>
</dbReference>
<comment type="subunit">
    <text evidence="6">Part of the FGAM synthase complex composed of 1 PurL, 1 PurQ and 2 PurS subunits.</text>
</comment>
<name>A0A1L3Q307_9EURY</name>
<evidence type="ECO:0000256" key="2">
    <source>
        <dbReference type="ARBA" id="ARBA00022598"/>
    </source>
</evidence>
<protein>
    <recommendedName>
        <fullName evidence="6">Phosphoribosylformylglycinamidine synthase subunit PurS</fullName>
        <shortName evidence="6">FGAM synthase</shortName>
        <ecNumber evidence="6">6.3.5.3</ecNumber>
    </recommendedName>
    <alternativeName>
        <fullName evidence="6">Formylglycinamide ribonucleotide amidotransferase subunit III</fullName>
        <shortName evidence="6">FGAR amidotransferase III</shortName>
        <shortName evidence="6">FGAR-AT III</shortName>
    </alternativeName>
    <alternativeName>
        <fullName evidence="6">Phosphoribosylformylglycinamidine synthase subunit III</fullName>
    </alternativeName>
</protein>
<keyword evidence="4 6" id="KW-0658">Purine biosynthesis</keyword>
<dbReference type="InterPro" id="IPR003850">
    <property type="entry name" value="PurS"/>
</dbReference>
<dbReference type="HAMAP" id="MF_01926">
    <property type="entry name" value="PurS"/>
    <property type="match status" value="1"/>
</dbReference>
<keyword evidence="2 6" id="KW-0436">Ligase</keyword>
<dbReference type="Proteomes" id="UP000198669">
    <property type="component" value="Unassembled WGS sequence"/>
</dbReference>
<keyword evidence="3 6" id="KW-0547">Nucleotide-binding</keyword>
<evidence type="ECO:0000313" key="12">
    <source>
        <dbReference type="Proteomes" id="UP000267921"/>
    </source>
</evidence>
<keyword evidence="10" id="KW-1185">Reference proteome</keyword>
<dbReference type="STRING" id="2177.BHR79_07025"/>
<evidence type="ECO:0000313" key="7">
    <source>
        <dbReference type="EMBL" id="APH39262.1"/>
    </source>
</evidence>
<dbReference type="AlphaFoldDB" id="A0A1L3Q307"/>
<dbReference type="Proteomes" id="UP000267921">
    <property type="component" value="Unassembled WGS sequence"/>
</dbReference>
<reference evidence="8 12" key="3">
    <citation type="submission" date="2018-10" db="EMBL/GenBank/DDBJ databases">
        <title>Cultivation of a novel Methanohalophilus strain from Kebrit Deep of the Red Sea and a genomic comparison of members of the genus Methanohalophilus.</title>
        <authorList>
            <person name="Guan Y."/>
            <person name="Ngugi D.K."/>
            <person name="Stingl U."/>
        </authorList>
    </citation>
    <scope>NUCLEOTIDE SEQUENCE [LARGE SCALE GENOMIC DNA]</scope>
    <source>
        <strain evidence="8 12">DSM 3094</strain>
    </source>
</reference>
<sequence>MLYEAEVTINLKAGMLDPEGTTIKRALGHLGYNTESVKSTKRYVIELNAESEENARGLVDQMCQKLIANPIIHDYSIDLREIE</sequence>
<reference evidence="9 11" key="2">
    <citation type="submission" date="2016-10" db="EMBL/GenBank/DDBJ databases">
        <authorList>
            <person name="de Groot N.N."/>
        </authorList>
    </citation>
    <scope>NUCLEOTIDE SEQUENCE [LARGE SCALE GENOMIC DNA]</scope>
    <source>
        <strain evidence="9 11">Z-7982</strain>
    </source>
</reference>
<evidence type="ECO:0000256" key="5">
    <source>
        <dbReference type="ARBA" id="ARBA00022840"/>
    </source>
</evidence>
<evidence type="ECO:0000256" key="6">
    <source>
        <dbReference type="HAMAP-Rule" id="MF_01926"/>
    </source>
</evidence>
<proteinExistence type="inferred from homology"/>
<reference evidence="7 10" key="1">
    <citation type="submission" date="2016-10" db="EMBL/GenBank/DDBJ databases">
        <title>Methanohalophilus halophilus.</title>
        <authorList>
            <person name="L'haridon S."/>
        </authorList>
    </citation>
    <scope>NUCLEOTIDE SEQUENCE [LARGE SCALE GENOMIC DNA]</scope>
    <source>
        <strain evidence="7 10">Z-7982</strain>
    </source>
</reference>
<dbReference type="Pfam" id="PF02700">
    <property type="entry name" value="PurS"/>
    <property type="match status" value="1"/>
</dbReference>
<comment type="function">
    <text evidence="6">Part of the phosphoribosylformylglycinamidine synthase complex involved in the purines biosynthetic pathway. Catalyzes the ATP-dependent conversion of formylglycinamide ribonucleotide (FGAR) and glutamine to yield formylglycinamidine ribonucleotide (FGAM) and glutamate. The FGAM synthase complex is composed of three subunits. PurQ produces an ammonia molecule by converting glutamine to glutamate. PurL transfers the ammonia molecule to FGAR to form FGAM in an ATP-dependent manner. PurS interacts with PurQ and PurL and is thought to assist in the transfer of the ammonia molecule from PurQ to PurL.</text>
</comment>
<evidence type="ECO:0000313" key="9">
    <source>
        <dbReference type="EMBL" id="SDW52296.1"/>
    </source>
</evidence>
<evidence type="ECO:0000313" key="8">
    <source>
        <dbReference type="EMBL" id="RNI09675.1"/>
    </source>
</evidence>
<dbReference type="GeneID" id="30583506"/>
<dbReference type="EMBL" id="RJJG01000003">
    <property type="protein sequence ID" value="RNI09675.1"/>
    <property type="molecule type" value="Genomic_DNA"/>
</dbReference>
<comment type="pathway">
    <text evidence="6">Purine metabolism; IMP biosynthesis via de novo pathway; 5-amino-1-(5-phospho-D-ribosyl)imidazole from N(2)-formyl-N(1)-(5-phospho-D-ribosyl)glycinamide: step 1/2.</text>
</comment>
<evidence type="ECO:0000313" key="10">
    <source>
        <dbReference type="Proteomes" id="UP000186879"/>
    </source>
</evidence>
<evidence type="ECO:0000256" key="4">
    <source>
        <dbReference type="ARBA" id="ARBA00022755"/>
    </source>
</evidence>
<accession>A0A1L3Q307</accession>
<dbReference type="GO" id="GO:0006189">
    <property type="term" value="P:'de novo' IMP biosynthetic process"/>
    <property type="evidence" value="ECO:0007669"/>
    <property type="project" value="UniProtKB-UniRule"/>
</dbReference>
<keyword evidence="5 6" id="KW-0067">ATP-binding</keyword>
<gene>
    <name evidence="6 8" type="primary">purS</name>
    <name evidence="7" type="ORF">BHR79_07025</name>
    <name evidence="8" type="ORF">EFE40_03220</name>
    <name evidence="9" type="ORF">SAMN04515625_1106</name>
</gene>
<dbReference type="Gene3D" id="3.30.1280.10">
    <property type="entry name" value="Phosphoribosylformylglycinamidine synthase subunit PurS"/>
    <property type="match status" value="1"/>
</dbReference>
<evidence type="ECO:0000256" key="3">
    <source>
        <dbReference type="ARBA" id="ARBA00022741"/>
    </source>
</evidence>
<dbReference type="InterPro" id="IPR036604">
    <property type="entry name" value="PurS-like_sf"/>
</dbReference>
<organism evidence="7 10">
    <name type="scientific">Methanohalophilus halophilus</name>
    <dbReference type="NCBI Taxonomy" id="2177"/>
    <lineage>
        <taxon>Archaea</taxon>
        <taxon>Methanobacteriati</taxon>
        <taxon>Methanobacteriota</taxon>
        <taxon>Stenosarchaea group</taxon>
        <taxon>Methanomicrobia</taxon>
        <taxon>Methanosarcinales</taxon>
        <taxon>Methanosarcinaceae</taxon>
        <taxon>Methanohalophilus</taxon>
    </lineage>
</organism>
<dbReference type="OrthoDB" id="56303at2157"/>
<dbReference type="SUPFAM" id="SSF82697">
    <property type="entry name" value="PurS-like"/>
    <property type="match status" value="1"/>
</dbReference>
<dbReference type="NCBIfam" id="TIGR00302">
    <property type="entry name" value="phosphoribosylformylglycinamidine synthase subunit PurS"/>
    <property type="match status" value="1"/>
</dbReference>
<dbReference type="GO" id="GO:0005737">
    <property type="term" value="C:cytoplasm"/>
    <property type="evidence" value="ECO:0007669"/>
    <property type="project" value="UniProtKB-SubCell"/>
</dbReference>
<evidence type="ECO:0000256" key="1">
    <source>
        <dbReference type="ARBA" id="ARBA00022490"/>
    </source>
</evidence>
<comment type="catalytic activity">
    <reaction evidence="6">
        <text>N(2)-formyl-N(1)-(5-phospho-beta-D-ribosyl)glycinamide + L-glutamine + ATP + H2O = 2-formamido-N(1)-(5-O-phospho-beta-D-ribosyl)acetamidine + L-glutamate + ADP + phosphate + H(+)</text>
        <dbReference type="Rhea" id="RHEA:17129"/>
        <dbReference type="ChEBI" id="CHEBI:15377"/>
        <dbReference type="ChEBI" id="CHEBI:15378"/>
        <dbReference type="ChEBI" id="CHEBI:29985"/>
        <dbReference type="ChEBI" id="CHEBI:30616"/>
        <dbReference type="ChEBI" id="CHEBI:43474"/>
        <dbReference type="ChEBI" id="CHEBI:58359"/>
        <dbReference type="ChEBI" id="CHEBI:147286"/>
        <dbReference type="ChEBI" id="CHEBI:147287"/>
        <dbReference type="ChEBI" id="CHEBI:456216"/>
        <dbReference type="EC" id="6.3.5.3"/>
    </reaction>
</comment>
<dbReference type="GO" id="GO:0004642">
    <property type="term" value="F:phosphoribosylformylglycinamidine synthase activity"/>
    <property type="evidence" value="ECO:0007669"/>
    <property type="project" value="UniProtKB-UniRule"/>
</dbReference>
<comment type="subcellular location">
    <subcellularLocation>
        <location evidence="6">Cytoplasm</location>
    </subcellularLocation>
</comment>
<comment type="similarity">
    <text evidence="6">Belongs to the PurS family.</text>
</comment>
<keyword evidence="1 6" id="KW-0963">Cytoplasm</keyword>
<dbReference type="RefSeq" id="WP_072359950.1">
    <property type="nucleotide sequence ID" value="NZ_CP017921.1"/>
</dbReference>
<dbReference type="EMBL" id="FNMU01000003">
    <property type="protein sequence ID" value="SDW52296.1"/>
    <property type="molecule type" value="Genomic_DNA"/>
</dbReference>
<dbReference type="PANTHER" id="PTHR34696">
    <property type="entry name" value="PHOSPHORIBOSYLFORMYLGLYCINAMIDINE SYNTHASE SUBUNIT PURS"/>
    <property type="match status" value="1"/>
</dbReference>
<dbReference type="NCBIfam" id="NF004630">
    <property type="entry name" value="PRK05974.1"/>
    <property type="match status" value="1"/>
</dbReference>
<dbReference type="EC" id="6.3.5.3" evidence="6"/>
<dbReference type="Proteomes" id="UP000186879">
    <property type="component" value="Chromosome"/>
</dbReference>
<dbReference type="UniPathway" id="UPA00074">
    <property type="reaction ID" value="UER00128"/>
</dbReference>
<dbReference type="KEGG" id="mhaz:BHR79_07025"/>